<dbReference type="SUPFAM" id="SSF56112">
    <property type="entry name" value="Protein kinase-like (PK-like)"/>
    <property type="match status" value="1"/>
</dbReference>
<feature type="domain" description="Protein kinase" evidence="1">
    <location>
        <begin position="1"/>
        <end position="142"/>
    </location>
</feature>
<dbReference type="InterPro" id="IPR011009">
    <property type="entry name" value="Kinase-like_dom_sf"/>
</dbReference>
<dbReference type="GO" id="GO:0005737">
    <property type="term" value="C:cytoplasm"/>
    <property type="evidence" value="ECO:0007669"/>
    <property type="project" value="TreeGrafter"/>
</dbReference>
<dbReference type="Proteomes" id="UP000324800">
    <property type="component" value="Unassembled WGS sequence"/>
</dbReference>
<evidence type="ECO:0000313" key="3">
    <source>
        <dbReference type="Proteomes" id="UP000324800"/>
    </source>
</evidence>
<dbReference type="PROSITE" id="PS50011">
    <property type="entry name" value="PROTEIN_KINASE_DOM"/>
    <property type="match status" value="1"/>
</dbReference>
<dbReference type="InterPro" id="IPR008271">
    <property type="entry name" value="Ser/Thr_kinase_AS"/>
</dbReference>
<dbReference type="GO" id="GO:0010506">
    <property type="term" value="P:regulation of autophagy"/>
    <property type="evidence" value="ECO:0007669"/>
    <property type="project" value="InterPro"/>
</dbReference>
<reference evidence="2 3" key="1">
    <citation type="submission" date="2019-03" db="EMBL/GenBank/DDBJ databases">
        <title>Single cell metagenomics reveals metabolic interactions within the superorganism composed of flagellate Streblomastix strix and complex community of Bacteroidetes bacteria on its surface.</title>
        <authorList>
            <person name="Treitli S.C."/>
            <person name="Kolisko M."/>
            <person name="Husnik F."/>
            <person name="Keeling P."/>
            <person name="Hampl V."/>
        </authorList>
    </citation>
    <scope>NUCLEOTIDE SEQUENCE [LARGE SCALE GENOMIC DNA]</scope>
    <source>
        <strain evidence="2">ST1C</strain>
    </source>
</reference>
<dbReference type="PANTHER" id="PTHR24348:SF68">
    <property type="entry name" value="SERINE_THREONINE-PROTEIN KINASE ATG1C"/>
    <property type="match status" value="1"/>
</dbReference>
<evidence type="ECO:0000313" key="2">
    <source>
        <dbReference type="EMBL" id="KAA6354670.1"/>
    </source>
</evidence>
<dbReference type="OrthoDB" id="5979581at2759"/>
<evidence type="ECO:0000259" key="1">
    <source>
        <dbReference type="PROSITE" id="PS50011"/>
    </source>
</evidence>
<comment type="caution">
    <text evidence="2">The sequence shown here is derived from an EMBL/GenBank/DDBJ whole genome shotgun (WGS) entry which is preliminary data.</text>
</comment>
<dbReference type="PANTHER" id="PTHR24348">
    <property type="entry name" value="SERINE/THREONINE-PROTEIN KINASE UNC-51-RELATED"/>
    <property type="match status" value="1"/>
</dbReference>
<dbReference type="InterPro" id="IPR045269">
    <property type="entry name" value="Atg1-like"/>
</dbReference>
<dbReference type="GO" id="GO:0004674">
    <property type="term" value="F:protein serine/threonine kinase activity"/>
    <property type="evidence" value="ECO:0007669"/>
    <property type="project" value="InterPro"/>
</dbReference>
<dbReference type="PROSITE" id="PS00108">
    <property type="entry name" value="PROTEIN_KINASE_ST"/>
    <property type="match status" value="1"/>
</dbReference>
<feature type="non-terminal residue" evidence="2">
    <location>
        <position position="142"/>
    </location>
</feature>
<dbReference type="AlphaFoldDB" id="A0A5J4TAV1"/>
<organism evidence="2 3">
    <name type="scientific">Streblomastix strix</name>
    <dbReference type="NCBI Taxonomy" id="222440"/>
    <lineage>
        <taxon>Eukaryota</taxon>
        <taxon>Metamonada</taxon>
        <taxon>Preaxostyla</taxon>
        <taxon>Oxymonadida</taxon>
        <taxon>Streblomastigidae</taxon>
        <taxon>Streblomastix</taxon>
    </lineage>
</organism>
<accession>A0A5J4TAV1</accession>
<dbReference type="GO" id="GO:0005524">
    <property type="term" value="F:ATP binding"/>
    <property type="evidence" value="ECO:0007669"/>
    <property type="project" value="InterPro"/>
</dbReference>
<gene>
    <name evidence="2" type="ORF">EZS28_049803</name>
</gene>
<dbReference type="Pfam" id="PF00069">
    <property type="entry name" value="Pkinase"/>
    <property type="match status" value="1"/>
</dbReference>
<dbReference type="InterPro" id="IPR000719">
    <property type="entry name" value="Prot_kinase_dom"/>
</dbReference>
<protein>
    <recommendedName>
        <fullName evidence="1">Protein kinase domain-containing protein</fullName>
    </recommendedName>
</protein>
<dbReference type="Gene3D" id="1.10.510.10">
    <property type="entry name" value="Transferase(Phosphotransferase) domain 1"/>
    <property type="match status" value="1"/>
</dbReference>
<name>A0A5J4TAV1_9EUKA</name>
<dbReference type="EMBL" id="SNRW01035909">
    <property type="protein sequence ID" value="KAA6354670.1"/>
    <property type="molecule type" value="Genomic_DNA"/>
</dbReference>
<sequence>MFLVYNSDVGLITAKVIRNDFFDSNNWDDAGRLQAGEPIPFIAQFKAAKSVDKFVIILMDINHIIQRNYNLQPGTLRAIAKQIFQGLRMIHSRGLVHHDIKSENILFHSPPGSGRVITKIADFGLVKISNILNQTMLMTTKG</sequence>
<proteinExistence type="predicted"/>